<keyword evidence="6" id="KW-0805">Transcription regulation</keyword>
<feature type="domain" description="Anti-sigma K factor RskA C-terminal" evidence="12">
    <location>
        <begin position="100"/>
        <end position="240"/>
    </location>
</feature>
<dbReference type="PANTHER" id="PTHR37461">
    <property type="entry name" value="ANTI-SIGMA-K FACTOR RSKA"/>
    <property type="match status" value="1"/>
</dbReference>
<sequence>MTIADLHTLTGAYAVGALPDREAAEFGRHLARCEACAQEVRELRETAARLALAVAEVPPAGLRARVMAALPEVRQLPPEPLRRAVPLRDRRWGRRLPYLAAAACLVAAAVAAGLAVDARQDADAQRGRTVVAEQRARAVGALAAAPDAAFHTRPLSGGGTATVVSSARLDRAAVLFRGLPELTGSRVYELWYSRDATMVPAGFLDPADPSGSALLRGGPDGADGVGLTVEPHGGSRTPTGTPLAVVPL</sequence>
<proteinExistence type="predicted"/>
<comment type="subcellular location">
    <subcellularLocation>
        <location evidence="2">Cell membrane</location>
    </subcellularLocation>
    <subcellularLocation>
        <location evidence="1">Membrane</location>
        <topology evidence="1">Single-pass membrane protein</topology>
    </subcellularLocation>
</comment>
<dbReference type="Pfam" id="PF13490">
    <property type="entry name" value="zf-HC2"/>
    <property type="match status" value="1"/>
</dbReference>
<organism evidence="14 15">
    <name type="scientific">Streptomyces polygonati</name>
    <dbReference type="NCBI Taxonomy" id="1617087"/>
    <lineage>
        <taxon>Bacteria</taxon>
        <taxon>Bacillati</taxon>
        <taxon>Actinomycetota</taxon>
        <taxon>Actinomycetes</taxon>
        <taxon>Kitasatosporales</taxon>
        <taxon>Streptomycetaceae</taxon>
        <taxon>Streptomyces</taxon>
    </lineage>
</organism>
<evidence type="ECO:0000256" key="11">
    <source>
        <dbReference type="SAM" id="Phobius"/>
    </source>
</evidence>
<gene>
    <name evidence="14" type="ORF">ACFO3J_22760</name>
</gene>
<evidence type="ECO:0000256" key="7">
    <source>
        <dbReference type="ARBA" id="ARBA00023136"/>
    </source>
</evidence>
<evidence type="ECO:0000256" key="9">
    <source>
        <dbReference type="ARBA" id="ARBA00029829"/>
    </source>
</evidence>
<evidence type="ECO:0000313" key="14">
    <source>
        <dbReference type="EMBL" id="MFC4034275.1"/>
    </source>
</evidence>
<dbReference type="InterPro" id="IPR041916">
    <property type="entry name" value="Anti_sigma_zinc_sf"/>
</dbReference>
<evidence type="ECO:0000256" key="1">
    <source>
        <dbReference type="ARBA" id="ARBA00004167"/>
    </source>
</evidence>
<dbReference type="EMBL" id="JBHSBB010000014">
    <property type="protein sequence ID" value="MFC4034275.1"/>
    <property type="molecule type" value="Genomic_DNA"/>
</dbReference>
<evidence type="ECO:0000259" key="13">
    <source>
        <dbReference type="Pfam" id="PF13490"/>
    </source>
</evidence>
<keyword evidence="3" id="KW-1003">Cell membrane</keyword>
<evidence type="ECO:0000256" key="4">
    <source>
        <dbReference type="ARBA" id="ARBA00022692"/>
    </source>
</evidence>
<evidence type="ECO:0000256" key="5">
    <source>
        <dbReference type="ARBA" id="ARBA00022989"/>
    </source>
</evidence>
<dbReference type="InterPro" id="IPR018764">
    <property type="entry name" value="RskA_C"/>
</dbReference>
<dbReference type="Proteomes" id="UP001595765">
    <property type="component" value="Unassembled WGS sequence"/>
</dbReference>
<evidence type="ECO:0000313" key="15">
    <source>
        <dbReference type="Proteomes" id="UP001595765"/>
    </source>
</evidence>
<reference evidence="15" key="1">
    <citation type="journal article" date="2019" name="Int. J. Syst. Evol. Microbiol.">
        <title>The Global Catalogue of Microorganisms (GCM) 10K type strain sequencing project: providing services to taxonomists for standard genome sequencing and annotation.</title>
        <authorList>
            <consortium name="The Broad Institute Genomics Platform"/>
            <consortium name="The Broad Institute Genome Sequencing Center for Infectious Disease"/>
            <person name="Wu L."/>
            <person name="Ma J."/>
        </authorList>
    </citation>
    <scope>NUCLEOTIDE SEQUENCE [LARGE SCALE GENOMIC DNA]</scope>
    <source>
        <strain evidence="15">CGMCC 4.7237</strain>
    </source>
</reference>
<keyword evidence="15" id="KW-1185">Reference proteome</keyword>
<dbReference type="PANTHER" id="PTHR37461:SF1">
    <property type="entry name" value="ANTI-SIGMA-K FACTOR RSKA"/>
    <property type="match status" value="1"/>
</dbReference>
<accession>A0ABV8HQI8</accession>
<keyword evidence="4 11" id="KW-0812">Transmembrane</keyword>
<feature type="domain" description="Putative zinc-finger" evidence="13">
    <location>
        <begin position="10"/>
        <end position="37"/>
    </location>
</feature>
<keyword evidence="7 11" id="KW-0472">Membrane</keyword>
<evidence type="ECO:0000256" key="6">
    <source>
        <dbReference type="ARBA" id="ARBA00023015"/>
    </source>
</evidence>
<name>A0ABV8HQI8_9ACTN</name>
<evidence type="ECO:0000259" key="12">
    <source>
        <dbReference type="Pfam" id="PF10099"/>
    </source>
</evidence>
<keyword evidence="5 11" id="KW-1133">Transmembrane helix</keyword>
<dbReference type="InterPro" id="IPR027383">
    <property type="entry name" value="Znf_put"/>
</dbReference>
<dbReference type="RefSeq" id="WP_386432128.1">
    <property type="nucleotide sequence ID" value="NZ_JBHSBB010000014.1"/>
</dbReference>
<dbReference type="Pfam" id="PF10099">
    <property type="entry name" value="RskA_C"/>
    <property type="match status" value="1"/>
</dbReference>
<dbReference type="Gene3D" id="1.10.10.1320">
    <property type="entry name" value="Anti-sigma factor, zinc-finger domain"/>
    <property type="match status" value="1"/>
</dbReference>
<evidence type="ECO:0000256" key="3">
    <source>
        <dbReference type="ARBA" id="ARBA00022475"/>
    </source>
</evidence>
<evidence type="ECO:0000256" key="10">
    <source>
        <dbReference type="ARBA" id="ARBA00030803"/>
    </source>
</evidence>
<keyword evidence="8" id="KW-0804">Transcription</keyword>
<feature type="transmembrane region" description="Helical" evidence="11">
    <location>
        <begin position="96"/>
        <end position="116"/>
    </location>
</feature>
<evidence type="ECO:0000256" key="8">
    <source>
        <dbReference type="ARBA" id="ARBA00023163"/>
    </source>
</evidence>
<dbReference type="InterPro" id="IPR051474">
    <property type="entry name" value="Anti-sigma-K/W_factor"/>
</dbReference>
<protein>
    <recommendedName>
        <fullName evidence="10">Regulator of SigK</fullName>
    </recommendedName>
    <alternativeName>
        <fullName evidence="9">Sigma-K anti-sigma factor RskA</fullName>
    </alternativeName>
</protein>
<evidence type="ECO:0000256" key="2">
    <source>
        <dbReference type="ARBA" id="ARBA00004236"/>
    </source>
</evidence>
<comment type="caution">
    <text evidence="14">The sequence shown here is derived from an EMBL/GenBank/DDBJ whole genome shotgun (WGS) entry which is preliminary data.</text>
</comment>